<name>A0A8R1IDJ1_CAEJA</name>
<evidence type="ECO:0000313" key="2">
    <source>
        <dbReference type="Proteomes" id="UP000005237"/>
    </source>
</evidence>
<dbReference type="EnsemblMetazoa" id="CJA25096.1">
    <property type="protein sequence ID" value="CJA25096.1"/>
    <property type="gene ID" value="WBGene00180668"/>
</dbReference>
<reference evidence="1" key="2">
    <citation type="submission" date="2022-06" db="UniProtKB">
        <authorList>
            <consortium name="EnsemblMetazoa"/>
        </authorList>
    </citation>
    <scope>IDENTIFICATION</scope>
    <source>
        <strain evidence="1">DF5081</strain>
    </source>
</reference>
<keyword evidence="2" id="KW-1185">Reference proteome</keyword>
<proteinExistence type="predicted"/>
<dbReference type="AlphaFoldDB" id="A0A8R1IDJ1"/>
<protein>
    <submittedName>
        <fullName evidence="1">Uncharacterized protein</fullName>
    </submittedName>
</protein>
<dbReference type="Proteomes" id="UP000005237">
    <property type="component" value="Unassembled WGS sequence"/>
</dbReference>
<evidence type="ECO:0000313" key="1">
    <source>
        <dbReference type="EnsemblMetazoa" id="CJA25096.1"/>
    </source>
</evidence>
<sequence>MHLRFSAVLPPVHQAITANNRQVLRFVNFFPRSKQKITSGSSHDIENFGCSRSSDRLGSLKDIIDERFVRSQEGALDKHSFGTSHGSTLVKQTISSHIVAYSRGICHSFTSDCPDTIDVPQNFASTGDTPSSGMFHRATILIRKSTSFTATQHQSRCS</sequence>
<accession>A0A8R1IDJ1</accession>
<reference evidence="2" key="1">
    <citation type="submission" date="2010-08" db="EMBL/GenBank/DDBJ databases">
        <authorList>
            <consortium name="Caenorhabditis japonica Sequencing Consortium"/>
            <person name="Wilson R.K."/>
        </authorList>
    </citation>
    <scope>NUCLEOTIDE SEQUENCE [LARGE SCALE GENOMIC DNA]</scope>
    <source>
        <strain evidence="2">DF5081</strain>
    </source>
</reference>
<organism evidence="1 2">
    <name type="scientific">Caenorhabditis japonica</name>
    <dbReference type="NCBI Taxonomy" id="281687"/>
    <lineage>
        <taxon>Eukaryota</taxon>
        <taxon>Metazoa</taxon>
        <taxon>Ecdysozoa</taxon>
        <taxon>Nematoda</taxon>
        <taxon>Chromadorea</taxon>
        <taxon>Rhabditida</taxon>
        <taxon>Rhabditina</taxon>
        <taxon>Rhabditomorpha</taxon>
        <taxon>Rhabditoidea</taxon>
        <taxon>Rhabditidae</taxon>
        <taxon>Peloderinae</taxon>
        <taxon>Caenorhabditis</taxon>
    </lineage>
</organism>